<organism evidence="1 2">
    <name type="scientific">Handroanthus impetiginosus</name>
    <dbReference type="NCBI Taxonomy" id="429701"/>
    <lineage>
        <taxon>Eukaryota</taxon>
        <taxon>Viridiplantae</taxon>
        <taxon>Streptophyta</taxon>
        <taxon>Embryophyta</taxon>
        <taxon>Tracheophyta</taxon>
        <taxon>Spermatophyta</taxon>
        <taxon>Magnoliopsida</taxon>
        <taxon>eudicotyledons</taxon>
        <taxon>Gunneridae</taxon>
        <taxon>Pentapetalae</taxon>
        <taxon>asterids</taxon>
        <taxon>lamiids</taxon>
        <taxon>Lamiales</taxon>
        <taxon>Bignoniaceae</taxon>
        <taxon>Crescentiina</taxon>
        <taxon>Tabebuia alliance</taxon>
        <taxon>Handroanthus</taxon>
    </lineage>
</organism>
<comment type="caution">
    <text evidence="1">The sequence shown here is derived from an EMBL/GenBank/DDBJ whole genome shotgun (WGS) entry which is preliminary data.</text>
</comment>
<dbReference type="AlphaFoldDB" id="A0A2G9HX59"/>
<dbReference type="Proteomes" id="UP000231279">
    <property type="component" value="Unassembled WGS sequence"/>
</dbReference>
<name>A0A2G9HX59_9LAMI</name>
<dbReference type="PANTHER" id="PTHR33181">
    <property type="entry name" value="OS01G0778500 PROTEIN"/>
    <property type="match status" value="1"/>
</dbReference>
<proteinExistence type="predicted"/>
<evidence type="ECO:0000313" key="1">
    <source>
        <dbReference type="EMBL" id="PIN22095.1"/>
    </source>
</evidence>
<dbReference type="OrthoDB" id="661559at2759"/>
<protein>
    <submittedName>
        <fullName evidence="1">Uncharacterized protein</fullName>
    </submittedName>
</protein>
<dbReference type="PANTHER" id="PTHR33181:SF58">
    <property type="match status" value="1"/>
</dbReference>
<dbReference type="STRING" id="429701.A0A2G9HX59"/>
<accession>A0A2G9HX59</accession>
<dbReference type="EMBL" id="NKXS01000825">
    <property type="protein sequence ID" value="PIN22095.1"/>
    <property type="molecule type" value="Genomic_DNA"/>
</dbReference>
<evidence type="ECO:0000313" key="2">
    <source>
        <dbReference type="Proteomes" id="UP000231279"/>
    </source>
</evidence>
<keyword evidence="2" id="KW-1185">Reference proteome</keyword>
<gene>
    <name evidence="1" type="ORF">CDL12_05185</name>
</gene>
<sequence length="85" mass="10197">MKTECWDKVVVPLRKVWSKVSKKLRLRKTGHVKLRQEIRTCEYEDVHILWHMLKRNETDLTRSKRGPSWGFVQWAKHTPLLCRGG</sequence>
<reference evidence="2" key="1">
    <citation type="journal article" date="2018" name="Gigascience">
        <title>Genome assembly of the Pink Ipe (Handroanthus impetiginosus, Bignoniaceae), a highly valued, ecologically keystone Neotropical timber forest tree.</title>
        <authorList>
            <person name="Silva-Junior O.B."/>
            <person name="Grattapaglia D."/>
            <person name="Novaes E."/>
            <person name="Collevatti R.G."/>
        </authorList>
    </citation>
    <scope>NUCLEOTIDE SEQUENCE [LARGE SCALE GENOMIC DNA]</scope>
    <source>
        <strain evidence="2">cv. UFG-1</strain>
    </source>
</reference>